<dbReference type="GO" id="GO:0050661">
    <property type="term" value="F:NADP binding"/>
    <property type="evidence" value="ECO:0007669"/>
    <property type="project" value="TreeGrafter"/>
</dbReference>
<accession>A0A967E6X9</accession>
<evidence type="ECO:0000256" key="2">
    <source>
        <dbReference type="ARBA" id="ARBA00004429"/>
    </source>
</evidence>
<comment type="caution">
    <text evidence="15">The sequence shown here is derived from an EMBL/GenBank/DDBJ whole genome shotgun (WGS) entry which is preliminary data.</text>
</comment>
<keyword evidence="16" id="KW-1185">Reference proteome</keyword>
<comment type="catalytic activity">
    <reaction evidence="12">
        <text>NAD(+) + NADPH + H(+)(in) = NADH + NADP(+) + H(+)(out)</text>
        <dbReference type="Rhea" id="RHEA:47992"/>
        <dbReference type="ChEBI" id="CHEBI:15378"/>
        <dbReference type="ChEBI" id="CHEBI:57540"/>
        <dbReference type="ChEBI" id="CHEBI:57783"/>
        <dbReference type="ChEBI" id="CHEBI:57945"/>
        <dbReference type="ChEBI" id="CHEBI:58349"/>
        <dbReference type="EC" id="7.1.1.1"/>
    </reaction>
</comment>
<keyword evidence="7" id="KW-0521">NADP</keyword>
<keyword evidence="10" id="KW-0520">NAD</keyword>
<keyword evidence="5" id="KW-0997">Cell inner membrane</keyword>
<evidence type="ECO:0000256" key="6">
    <source>
        <dbReference type="ARBA" id="ARBA00022692"/>
    </source>
</evidence>
<name>A0A967E6X9_9FLAO</name>
<dbReference type="AlphaFoldDB" id="A0A967E6X9"/>
<evidence type="ECO:0000256" key="12">
    <source>
        <dbReference type="ARBA" id="ARBA00048202"/>
    </source>
</evidence>
<evidence type="ECO:0000256" key="1">
    <source>
        <dbReference type="ARBA" id="ARBA00003943"/>
    </source>
</evidence>
<reference evidence="15" key="1">
    <citation type="submission" date="2019-07" db="EMBL/GenBank/DDBJ databases">
        <authorList>
            <person name="De-Chao Zhang Q."/>
        </authorList>
    </citation>
    <scope>NUCLEOTIDE SEQUENCE</scope>
    <source>
        <strain evidence="15">TP-CH-4</strain>
    </source>
</reference>
<evidence type="ECO:0000256" key="13">
    <source>
        <dbReference type="SAM" id="Phobius"/>
    </source>
</evidence>
<dbReference type="PANTHER" id="PTHR10160:SF19">
    <property type="entry name" value="PROTON-TRANSLOCATING NAD(P)(+) TRANSHYDROGENASE"/>
    <property type="match status" value="1"/>
</dbReference>
<evidence type="ECO:0000256" key="9">
    <source>
        <dbReference type="ARBA" id="ARBA00022989"/>
    </source>
</evidence>
<evidence type="ECO:0000256" key="8">
    <source>
        <dbReference type="ARBA" id="ARBA00022967"/>
    </source>
</evidence>
<evidence type="ECO:0000256" key="10">
    <source>
        <dbReference type="ARBA" id="ARBA00023027"/>
    </source>
</evidence>
<evidence type="ECO:0000256" key="3">
    <source>
        <dbReference type="ARBA" id="ARBA00012943"/>
    </source>
</evidence>
<keyword evidence="9 13" id="KW-1133">Transmembrane helix</keyword>
<evidence type="ECO:0000256" key="4">
    <source>
        <dbReference type="ARBA" id="ARBA00022475"/>
    </source>
</evidence>
<comment type="subcellular location">
    <subcellularLocation>
        <location evidence="2">Cell inner membrane</location>
        <topology evidence="2">Multi-pass membrane protein</topology>
    </subcellularLocation>
</comment>
<feature type="transmembrane region" description="Helical" evidence="13">
    <location>
        <begin position="12"/>
        <end position="30"/>
    </location>
</feature>
<dbReference type="RefSeq" id="WP_152574135.1">
    <property type="nucleotide sequence ID" value="NZ_VIKU02000002.1"/>
</dbReference>
<dbReference type="PANTHER" id="PTHR10160">
    <property type="entry name" value="NAD(P) TRANSHYDROGENASE"/>
    <property type="match status" value="1"/>
</dbReference>
<dbReference type="Proteomes" id="UP000707206">
    <property type="component" value="Unassembled WGS sequence"/>
</dbReference>
<keyword evidence="8" id="KW-1278">Translocase</keyword>
<dbReference type="GO" id="GO:0006740">
    <property type="term" value="P:NADPH regeneration"/>
    <property type="evidence" value="ECO:0007669"/>
    <property type="project" value="TreeGrafter"/>
</dbReference>
<evidence type="ECO:0000256" key="11">
    <source>
        <dbReference type="ARBA" id="ARBA00023136"/>
    </source>
</evidence>
<organism evidence="15 16">
    <name type="scientific">Pelagihabitans pacificus</name>
    <dbReference type="NCBI Taxonomy" id="2696054"/>
    <lineage>
        <taxon>Bacteria</taxon>
        <taxon>Pseudomonadati</taxon>
        <taxon>Bacteroidota</taxon>
        <taxon>Flavobacteriia</taxon>
        <taxon>Flavobacteriales</taxon>
        <taxon>Flavobacteriaceae</taxon>
        <taxon>Pelagihabitans</taxon>
    </lineage>
</organism>
<feature type="domain" description="NAD(P) transhydrogenase alpha subunit C-terminal" evidence="14">
    <location>
        <begin position="15"/>
        <end position="100"/>
    </location>
</feature>
<proteinExistence type="predicted"/>
<dbReference type="EC" id="7.1.1.1" evidence="3"/>
<keyword evidence="11 13" id="KW-0472">Membrane</keyword>
<keyword evidence="6 13" id="KW-0812">Transmembrane</keyword>
<gene>
    <name evidence="15" type="ORF">FK220_009850</name>
</gene>
<keyword evidence="4" id="KW-1003">Cell membrane</keyword>
<evidence type="ECO:0000256" key="5">
    <source>
        <dbReference type="ARBA" id="ARBA00022519"/>
    </source>
</evidence>
<reference evidence="15" key="2">
    <citation type="submission" date="2020-03" db="EMBL/GenBank/DDBJ databases">
        <title>Flavobacteriaceae bacterium strain TP-CH-4, a member of the family Flavobacteriaceae isolated from a deep-sea seamount.</title>
        <authorList>
            <person name="Zhang D.-C."/>
        </authorList>
    </citation>
    <scope>NUCLEOTIDE SEQUENCE</scope>
    <source>
        <strain evidence="15">TP-CH-4</strain>
    </source>
</reference>
<evidence type="ECO:0000256" key="7">
    <source>
        <dbReference type="ARBA" id="ARBA00022857"/>
    </source>
</evidence>
<dbReference type="GO" id="GO:0005886">
    <property type="term" value="C:plasma membrane"/>
    <property type="evidence" value="ECO:0007669"/>
    <property type="project" value="UniProtKB-SubCell"/>
</dbReference>
<feature type="transmembrane region" description="Helical" evidence="13">
    <location>
        <begin position="42"/>
        <end position="61"/>
    </location>
</feature>
<feature type="transmembrane region" description="Helical" evidence="13">
    <location>
        <begin position="67"/>
        <end position="95"/>
    </location>
</feature>
<dbReference type="InterPro" id="IPR024605">
    <property type="entry name" value="NADP_transhyd_a_C"/>
</dbReference>
<dbReference type="GO" id="GO:0008750">
    <property type="term" value="F:proton-translocating NAD(P)+ transhydrogenase activity"/>
    <property type="evidence" value="ECO:0007669"/>
    <property type="project" value="UniProtKB-EC"/>
</dbReference>
<sequence length="106" mass="11689">MSGILDFFEQHIEIIYLLTFTIFLGFEVISKIPTVLHTPLMSASNAISGVVLIGAILVIRVTDPTDYFALIMATLGIILGTINLVGGFAVTGRMLEMFNKKKRKTR</sequence>
<comment type="function">
    <text evidence="1">The transhydrogenation between NADH and NADP is coupled to respiration and ATP hydrolysis and functions as a proton pump across the membrane.</text>
</comment>
<dbReference type="EMBL" id="VIKU02000002">
    <property type="protein sequence ID" value="NHF59644.1"/>
    <property type="molecule type" value="Genomic_DNA"/>
</dbReference>
<dbReference type="Pfam" id="PF12769">
    <property type="entry name" value="PNTB_4TM"/>
    <property type="match status" value="1"/>
</dbReference>
<evidence type="ECO:0000259" key="14">
    <source>
        <dbReference type="Pfam" id="PF12769"/>
    </source>
</evidence>
<protein>
    <recommendedName>
        <fullName evidence="3">proton-translocating NAD(P)(+) transhydrogenase</fullName>
        <ecNumber evidence="3">7.1.1.1</ecNumber>
    </recommendedName>
</protein>
<evidence type="ECO:0000313" key="16">
    <source>
        <dbReference type="Proteomes" id="UP000707206"/>
    </source>
</evidence>
<evidence type="ECO:0000313" key="15">
    <source>
        <dbReference type="EMBL" id="NHF59644.1"/>
    </source>
</evidence>